<protein>
    <submittedName>
        <fullName evidence="5">HTH-type transcriptional regulator MhqR</fullName>
    </submittedName>
</protein>
<dbReference type="RefSeq" id="WP_185124799.1">
    <property type="nucleotide sequence ID" value="NZ_CAJEWD010000003.1"/>
</dbReference>
<evidence type="ECO:0000256" key="1">
    <source>
        <dbReference type="ARBA" id="ARBA00023015"/>
    </source>
</evidence>
<dbReference type="InterPro" id="IPR036390">
    <property type="entry name" value="WH_DNA-bd_sf"/>
</dbReference>
<keyword evidence="6" id="KW-1185">Reference proteome</keyword>
<dbReference type="Gene3D" id="1.10.10.10">
    <property type="entry name" value="Winged helix-like DNA-binding domain superfamily/Winged helix DNA-binding domain"/>
    <property type="match status" value="1"/>
</dbReference>
<evidence type="ECO:0000256" key="2">
    <source>
        <dbReference type="ARBA" id="ARBA00023125"/>
    </source>
</evidence>
<organism evidence="5 6">
    <name type="scientific">Jeotgalicoccus meleagridis</name>
    <dbReference type="NCBI Taxonomy" id="2759181"/>
    <lineage>
        <taxon>Bacteria</taxon>
        <taxon>Bacillati</taxon>
        <taxon>Bacillota</taxon>
        <taxon>Bacilli</taxon>
        <taxon>Bacillales</taxon>
        <taxon>Staphylococcaceae</taxon>
        <taxon>Jeotgalicoccus</taxon>
    </lineage>
</organism>
<dbReference type="InterPro" id="IPR000835">
    <property type="entry name" value="HTH_MarR-typ"/>
</dbReference>
<name>A0A6V7R318_9STAP</name>
<feature type="domain" description="HTH marR-type" evidence="4">
    <location>
        <begin position="6"/>
        <end position="138"/>
    </location>
</feature>
<dbReference type="GO" id="GO:0003700">
    <property type="term" value="F:DNA-binding transcription factor activity"/>
    <property type="evidence" value="ECO:0007669"/>
    <property type="project" value="InterPro"/>
</dbReference>
<dbReference type="GO" id="GO:0003677">
    <property type="term" value="F:DNA binding"/>
    <property type="evidence" value="ECO:0007669"/>
    <property type="project" value="UniProtKB-KW"/>
</dbReference>
<dbReference type="PANTHER" id="PTHR42756">
    <property type="entry name" value="TRANSCRIPTIONAL REGULATOR, MARR"/>
    <property type="match status" value="1"/>
</dbReference>
<dbReference type="PROSITE" id="PS01117">
    <property type="entry name" value="HTH_MARR_1"/>
    <property type="match status" value="1"/>
</dbReference>
<dbReference type="SMART" id="SM00347">
    <property type="entry name" value="HTH_MARR"/>
    <property type="match status" value="1"/>
</dbReference>
<evidence type="ECO:0000256" key="3">
    <source>
        <dbReference type="ARBA" id="ARBA00023163"/>
    </source>
</evidence>
<dbReference type="PROSITE" id="PS50995">
    <property type="entry name" value="HTH_MARR_2"/>
    <property type="match status" value="1"/>
</dbReference>
<comment type="caution">
    <text evidence="5">The sequence shown here is derived from an EMBL/GenBank/DDBJ whole genome shotgun (WGS) entry which is preliminary data.</text>
</comment>
<gene>
    <name evidence="5" type="primary">mhqR_3</name>
    <name evidence="5" type="ORF">JEODO184_00233</name>
</gene>
<accession>A0A6V7R318</accession>
<dbReference type="InterPro" id="IPR036388">
    <property type="entry name" value="WH-like_DNA-bd_sf"/>
</dbReference>
<dbReference type="Pfam" id="PF01047">
    <property type="entry name" value="MarR"/>
    <property type="match status" value="1"/>
</dbReference>
<evidence type="ECO:0000313" key="6">
    <source>
        <dbReference type="Proteomes" id="UP000589351"/>
    </source>
</evidence>
<dbReference type="PANTHER" id="PTHR42756:SF1">
    <property type="entry name" value="TRANSCRIPTIONAL REPRESSOR OF EMRAB OPERON"/>
    <property type="match status" value="1"/>
</dbReference>
<dbReference type="Proteomes" id="UP000589351">
    <property type="component" value="Unassembled WGS sequence"/>
</dbReference>
<evidence type="ECO:0000259" key="4">
    <source>
        <dbReference type="PROSITE" id="PS50995"/>
    </source>
</evidence>
<dbReference type="InterPro" id="IPR023187">
    <property type="entry name" value="Tscrpt_reg_MarR-type_CS"/>
</dbReference>
<dbReference type="AlphaFoldDB" id="A0A6V7R318"/>
<proteinExistence type="predicted"/>
<dbReference type="SUPFAM" id="SSF46785">
    <property type="entry name" value="Winged helix' DNA-binding domain"/>
    <property type="match status" value="1"/>
</dbReference>
<keyword evidence="1" id="KW-0805">Transcription regulation</keyword>
<evidence type="ECO:0000313" key="5">
    <source>
        <dbReference type="EMBL" id="CAD2071413.1"/>
    </source>
</evidence>
<sequence>MNKNIDTTLFKHLINASKIIHDQVFKDIKKYGLTYENLMVLECLYHHGPHYIQVLSDKLYIPSGSITYIVNKLEKKSLVRREIQSYNKRYCKVFITDEGESLFTKVDAIYTDNIELSFSNLSTNRKKEINNALKQICQKEE</sequence>
<dbReference type="EMBL" id="CAJEWD010000003">
    <property type="protein sequence ID" value="CAD2071413.1"/>
    <property type="molecule type" value="Genomic_DNA"/>
</dbReference>
<reference evidence="5 6" key="1">
    <citation type="submission" date="2020-07" db="EMBL/GenBank/DDBJ databases">
        <authorList>
            <person name="Criscuolo A."/>
        </authorList>
    </citation>
    <scope>NUCLEOTIDE SEQUENCE [LARGE SCALE GENOMIC DNA]</scope>
    <source>
        <strain evidence="5">CIP111649</strain>
    </source>
</reference>
<keyword evidence="3" id="KW-0804">Transcription</keyword>
<keyword evidence="2" id="KW-0238">DNA-binding</keyword>